<dbReference type="Gene3D" id="3.40.630.10">
    <property type="entry name" value="Zn peptidases"/>
    <property type="match status" value="1"/>
</dbReference>
<feature type="domain" description="Peptidase M14" evidence="5">
    <location>
        <begin position="392"/>
        <end position="679"/>
    </location>
</feature>
<feature type="compositionally biased region" description="Low complexity" evidence="4">
    <location>
        <begin position="78"/>
        <end position="93"/>
    </location>
</feature>
<dbReference type="PANTHER" id="PTHR12756">
    <property type="entry name" value="CYTOSOLIC CARBOXYPEPTIDASE"/>
    <property type="match status" value="1"/>
</dbReference>
<keyword evidence="6" id="KW-0378">Hydrolase</keyword>
<organism evidence="6">
    <name type="scientific">Naegleria fowleri</name>
    <name type="common">Brain eating amoeba</name>
    <dbReference type="NCBI Taxonomy" id="5763"/>
    <lineage>
        <taxon>Eukaryota</taxon>
        <taxon>Discoba</taxon>
        <taxon>Heterolobosea</taxon>
        <taxon>Tetramitia</taxon>
        <taxon>Eutetramitia</taxon>
        <taxon>Vahlkampfiidae</taxon>
        <taxon>Naegleria</taxon>
    </lineage>
</organism>
<comment type="similarity">
    <text evidence="2 3">Belongs to the peptidase M14 family.</text>
</comment>
<dbReference type="SMR" id="M1H4M8"/>
<feature type="active site" description="Proton donor/acceptor" evidence="3">
    <location>
        <position position="641"/>
    </location>
</feature>
<feature type="region of interest" description="Disordered" evidence="4">
    <location>
        <begin position="104"/>
        <end position="207"/>
    </location>
</feature>
<dbReference type="VEuPathDB" id="AmoebaDB:NF0099970"/>
<evidence type="ECO:0000256" key="4">
    <source>
        <dbReference type="SAM" id="MobiDB-lite"/>
    </source>
</evidence>
<dbReference type="VEuPathDB" id="AmoebaDB:NfTy_075940"/>
<dbReference type="GO" id="GO:0004181">
    <property type="term" value="F:metallocarboxypeptidase activity"/>
    <property type="evidence" value="ECO:0007669"/>
    <property type="project" value="InterPro"/>
</dbReference>
<dbReference type="GO" id="GO:0008270">
    <property type="term" value="F:zinc ion binding"/>
    <property type="evidence" value="ECO:0007669"/>
    <property type="project" value="InterPro"/>
</dbReference>
<evidence type="ECO:0000259" key="5">
    <source>
        <dbReference type="PROSITE" id="PS52035"/>
    </source>
</evidence>
<feature type="compositionally biased region" description="Polar residues" evidence="4">
    <location>
        <begin position="143"/>
        <end position="153"/>
    </location>
</feature>
<dbReference type="Gene3D" id="2.60.40.3120">
    <property type="match status" value="1"/>
</dbReference>
<dbReference type="Pfam" id="PF18027">
    <property type="entry name" value="Pepdidase_M14_N"/>
    <property type="match status" value="1"/>
</dbReference>
<keyword evidence="6" id="KW-0645">Protease</keyword>
<dbReference type="Pfam" id="PF00246">
    <property type="entry name" value="Peptidase_M14"/>
    <property type="match status" value="1"/>
</dbReference>
<dbReference type="VEuPathDB" id="AmoebaDB:FDP41_006882"/>
<keyword evidence="6" id="KW-0121">Carboxypeptidase</keyword>
<evidence type="ECO:0000313" key="6">
    <source>
        <dbReference type="EMBL" id="AGE43960.1"/>
    </source>
</evidence>
<dbReference type="PANTHER" id="PTHR12756:SF9">
    <property type="entry name" value="CYTOSOLIC CARBOXYPEPTIDASE 6"/>
    <property type="match status" value="1"/>
</dbReference>
<dbReference type="GO" id="GO:0006508">
    <property type="term" value="P:proteolysis"/>
    <property type="evidence" value="ECO:0007669"/>
    <property type="project" value="InterPro"/>
</dbReference>
<reference evidence="6" key="1">
    <citation type="journal article" date="2013" name="J. Eukaryot. Microbiol.">
        <title>The Mitochondrial Genome and a 60-kb Nuclear DNA Segment from Naegleria fowleri, the Causative Agent of Primary Amoebic Meningoencephalitis.</title>
        <authorList>
            <person name="Herman E.K."/>
            <person name="Greninger A.L."/>
            <person name="Visvesvara G.S."/>
            <person name="Marciano-Cabral F."/>
            <person name="Dacks J.B."/>
            <person name="Chiu C.Y."/>
        </authorList>
    </citation>
    <scope>NUCLEOTIDE SEQUENCE</scope>
</reference>
<evidence type="ECO:0000256" key="1">
    <source>
        <dbReference type="ARBA" id="ARBA00001947"/>
    </source>
</evidence>
<evidence type="ECO:0000256" key="2">
    <source>
        <dbReference type="ARBA" id="ARBA00005988"/>
    </source>
</evidence>
<accession>M1H4M8</accession>
<protein>
    <submittedName>
        <fullName evidence="6">Putative cytosolic carboxypeptidase 6</fullName>
    </submittedName>
</protein>
<evidence type="ECO:0000256" key="3">
    <source>
        <dbReference type="PROSITE-ProRule" id="PRU01379"/>
    </source>
</evidence>
<proteinExistence type="inferred from homology"/>
<dbReference type="EMBL" id="JX827422">
    <property type="protein sequence ID" value="AGE43960.1"/>
    <property type="molecule type" value="Genomic_DNA"/>
</dbReference>
<name>M1H4M8_NAEFO</name>
<comment type="cofactor">
    <cofactor evidence="1">
        <name>Zn(2+)</name>
        <dbReference type="ChEBI" id="CHEBI:29105"/>
    </cofactor>
</comment>
<dbReference type="AlphaFoldDB" id="M1H4M8"/>
<feature type="compositionally biased region" description="Polar residues" evidence="4">
    <location>
        <begin position="165"/>
        <end position="190"/>
    </location>
</feature>
<sequence>MYLHLSKSDDSFLVQQQHQPRAAVDHHSNLIEIQLDNIPINHHHSYHSAAELYDMNNISSGDDDVDEALRNYEQDLESGSIDRSSSSSSSTLSDMACVSSMIRNLSNTTENEDREISSAADMKMPLSTMKSTSENKNTFRETLPTNPLQTSAATPRREAPIEQLKVSQGSLLSSPKPNQLLTSSPRNGSGTTTACSTPRTPTLSSSPRATIRNASVSTSFFEMSPRLSSSLVAGSNSEACTPFLPQSQQQTQIITQNTYKGNLLFDASFECGNLERVIRVDENEYDLYIRGDTNAQNKKMWFYFKVSNVSKNQKVLFTITNLSKNKSLYRQGMTPLVSSTSRPKWQRIPEKQVYYYRKPPKYERIVNTGTHFLSWVFVFDKDKDEYFFAYSYPYSYTDLQKFLFFIEYQGFNYFHREVLCRSVQNRRCDLLTISSPDNLVSDPTKKKRLVMVTARIHPGETPASYVCHGFISFIVSNHPIAQMLRDHLIFKIVPMLNPDGVAIGNYRTCSMGWDLNRHWLNPQEWSQPTIFYLRKYLLKLKNDPQYQIDFFMDLHSHSGANNGFMYVNYNNATTSKNLNASSTFSDMEQLRYPKLLDIRAKEFSMSDTKRCKDPSKLGMFILVLRVLGEVLRVAKYCYTLEVSFFSFKTSSVETKLTPFTTENYQSLGKNMCLALADFYGLSMTRSSSPFPSD</sequence>
<dbReference type="InterPro" id="IPR050821">
    <property type="entry name" value="Cytosolic_carboxypeptidase"/>
</dbReference>
<dbReference type="InterPro" id="IPR040626">
    <property type="entry name" value="Pepdidase_M14_N"/>
</dbReference>
<dbReference type="PROSITE" id="PS52035">
    <property type="entry name" value="PEPTIDASE_M14"/>
    <property type="match status" value="1"/>
</dbReference>
<feature type="region of interest" description="Disordered" evidence="4">
    <location>
        <begin position="75"/>
        <end position="94"/>
    </location>
</feature>
<feature type="compositionally biased region" description="Low complexity" evidence="4">
    <location>
        <begin position="191"/>
        <end position="207"/>
    </location>
</feature>
<dbReference type="InterPro" id="IPR000834">
    <property type="entry name" value="Peptidase_M14"/>
</dbReference>
<dbReference type="SUPFAM" id="SSF53187">
    <property type="entry name" value="Zn-dependent exopeptidases"/>
    <property type="match status" value="1"/>
</dbReference>
<dbReference type="CDD" id="cd06908">
    <property type="entry name" value="M14_AGBL4_like"/>
    <property type="match status" value="1"/>
</dbReference>